<reference evidence="5" key="1">
    <citation type="submission" date="2022-11" db="UniProtKB">
        <authorList>
            <consortium name="WormBaseParasite"/>
        </authorList>
    </citation>
    <scope>IDENTIFICATION</scope>
</reference>
<proteinExistence type="inferred from homology"/>
<dbReference type="InterPro" id="IPR023796">
    <property type="entry name" value="Serpin_dom"/>
</dbReference>
<evidence type="ECO:0000259" key="3">
    <source>
        <dbReference type="SMART" id="SM00093"/>
    </source>
</evidence>
<accession>A0A914QII9</accession>
<evidence type="ECO:0000313" key="4">
    <source>
        <dbReference type="Proteomes" id="UP000887578"/>
    </source>
</evidence>
<dbReference type="PANTHER" id="PTHR11461:SF211">
    <property type="entry name" value="GH10112P-RELATED"/>
    <property type="match status" value="1"/>
</dbReference>
<dbReference type="PANTHER" id="PTHR11461">
    <property type="entry name" value="SERINE PROTEASE INHIBITOR, SERPIN"/>
    <property type="match status" value="1"/>
</dbReference>
<dbReference type="Gene3D" id="2.30.39.10">
    <property type="entry name" value="Alpha-1-antitrypsin, domain 1"/>
    <property type="match status" value="1"/>
</dbReference>
<dbReference type="WBParaSite" id="PDA_v2.g29393.t1">
    <property type="protein sequence ID" value="PDA_v2.g29393.t1"/>
    <property type="gene ID" value="PDA_v2.g29393"/>
</dbReference>
<comment type="similarity">
    <text evidence="1 2">Belongs to the serpin family.</text>
</comment>
<name>A0A914QII9_9BILA</name>
<dbReference type="InterPro" id="IPR023795">
    <property type="entry name" value="Serpin_CS"/>
</dbReference>
<feature type="domain" description="Serpin" evidence="3">
    <location>
        <begin position="1"/>
        <end position="345"/>
    </location>
</feature>
<dbReference type="SUPFAM" id="SSF56574">
    <property type="entry name" value="Serpins"/>
    <property type="match status" value="1"/>
</dbReference>
<dbReference type="Pfam" id="PF00079">
    <property type="entry name" value="Serpin"/>
    <property type="match status" value="1"/>
</dbReference>
<dbReference type="GO" id="GO:0004867">
    <property type="term" value="F:serine-type endopeptidase inhibitor activity"/>
    <property type="evidence" value="ECO:0007669"/>
    <property type="project" value="InterPro"/>
</dbReference>
<dbReference type="CDD" id="cd00172">
    <property type="entry name" value="serpin"/>
    <property type="match status" value="1"/>
</dbReference>
<dbReference type="AlphaFoldDB" id="A0A914QII9"/>
<dbReference type="GO" id="GO:0005615">
    <property type="term" value="C:extracellular space"/>
    <property type="evidence" value="ECO:0007669"/>
    <property type="project" value="InterPro"/>
</dbReference>
<dbReference type="InterPro" id="IPR000215">
    <property type="entry name" value="Serpin_fam"/>
</dbReference>
<keyword evidence="4" id="KW-1185">Reference proteome</keyword>
<dbReference type="InterPro" id="IPR042178">
    <property type="entry name" value="Serpin_sf_1"/>
</dbReference>
<organism evidence="4 5">
    <name type="scientific">Panagrolaimus davidi</name>
    <dbReference type="NCBI Taxonomy" id="227884"/>
    <lineage>
        <taxon>Eukaryota</taxon>
        <taxon>Metazoa</taxon>
        <taxon>Ecdysozoa</taxon>
        <taxon>Nematoda</taxon>
        <taxon>Chromadorea</taxon>
        <taxon>Rhabditida</taxon>
        <taxon>Tylenchina</taxon>
        <taxon>Panagrolaimomorpha</taxon>
        <taxon>Panagrolaimoidea</taxon>
        <taxon>Panagrolaimidae</taxon>
        <taxon>Panagrolaimus</taxon>
    </lineage>
</organism>
<dbReference type="SMART" id="SM00093">
    <property type="entry name" value="SERPIN"/>
    <property type="match status" value="1"/>
</dbReference>
<evidence type="ECO:0000256" key="1">
    <source>
        <dbReference type="ARBA" id="ARBA00009500"/>
    </source>
</evidence>
<protein>
    <submittedName>
        <fullName evidence="5">Serpin domain-containing protein</fullName>
    </submittedName>
</protein>
<evidence type="ECO:0000256" key="2">
    <source>
        <dbReference type="RuleBase" id="RU000411"/>
    </source>
</evidence>
<dbReference type="Gene3D" id="3.30.497.10">
    <property type="entry name" value="Antithrombin, subunit I, domain 2"/>
    <property type="match status" value="1"/>
</dbReference>
<evidence type="ECO:0000313" key="5">
    <source>
        <dbReference type="WBParaSite" id="PDA_v2.g29393.t1"/>
    </source>
</evidence>
<dbReference type="InterPro" id="IPR036186">
    <property type="entry name" value="Serpin_sf"/>
</dbReference>
<dbReference type="InterPro" id="IPR042185">
    <property type="entry name" value="Serpin_sf_2"/>
</dbReference>
<dbReference type="Proteomes" id="UP000887578">
    <property type="component" value="Unplaced"/>
</dbReference>
<dbReference type="PROSITE" id="PS00284">
    <property type="entry name" value="SERPIN"/>
    <property type="match status" value="1"/>
</dbReference>
<sequence length="345" mass="39243">MIHCGANNKTAEQIADVIGRGKDGKEILQYYSEFVKRHKLQDVGSGTKYRSLVDEESVKVNIAIKIFESQSISLLPEYQNLIKDKFDSQSQKVNFADKVAAATEINYFIRNATNGMIKSVITPDEINQNTDIALINAIHFTGIWEQPFEDRQKKIFYSNPEREIDMMKIFIEAEADWNLTYMENEWHALGIPYKSRKAWLYIILPTKKDGLNELIKKFDYEQFKNVTTRDESNKLNVTIPVIETEASLDLAENLKKLGIIDVFKDNCDLSKMLQGSNKINKAVHKAAIKIDEKGTEASAATVTYQFARSAPGFFVADHPFLYMITSTENSVSTSPKDILFMGTFC</sequence>